<evidence type="ECO:0000313" key="1">
    <source>
        <dbReference type="EMBL" id="JAI01020.1"/>
    </source>
</evidence>
<sequence length="35" mass="3937">MDVMTESIGKVWLILFRARASNLSPAETSKNKQTL</sequence>
<dbReference type="AlphaFoldDB" id="A0A0E9XEG0"/>
<reference evidence="1" key="1">
    <citation type="submission" date="2014-11" db="EMBL/GenBank/DDBJ databases">
        <authorList>
            <person name="Amaro Gonzalez C."/>
        </authorList>
    </citation>
    <scope>NUCLEOTIDE SEQUENCE</scope>
</reference>
<accession>A0A0E9XEG0</accession>
<proteinExistence type="predicted"/>
<protein>
    <submittedName>
        <fullName evidence="1">Uncharacterized protein</fullName>
    </submittedName>
</protein>
<reference evidence="1" key="2">
    <citation type="journal article" date="2015" name="Fish Shellfish Immunol.">
        <title>Early steps in the European eel (Anguilla anguilla)-Vibrio vulnificus interaction in the gills: Role of the RtxA13 toxin.</title>
        <authorList>
            <person name="Callol A."/>
            <person name="Pajuelo D."/>
            <person name="Ebbesson L."/>
            <person name="Teles M."/>
            <person name="MacKenzie S."/>
            <person name="Amaro C."/>
        </authorList>
    </citation>
    <scope>NUCLEOTIDE SEQUENCE</scope>
</reference>
<name>A0A0E9XEG0_ANGAN</name>
<dbReference type="EMBL" id="GBXM01007558">
    <property type="protein sequence ID" value="JAI01020.1"/>
    <property type="molecule type" value="Transcribed_RNA"/>
</dbReference>
<organism evidence="1">
    <name type="scientific">Anguilla anguilla</name>
    <name type="common">European freshwater eel</name>
    <name type="synonym">Muraena anguilla</name>
    <dbReference type="NCBI Taxonomy" id="7936"/>
    <lineage>
        <taxon>Eukaryota</taxon>
        <taxon>Metazoa</taxon>
        <taxon>Chordata</taxon>
        <taxon>Craniata</taxon>
        <taxon>Vertebrata</taxon>
        <taxon>Euteleostomi</taxon>
        <taxon>Actinopterygii</taxon>
        <taxon>Neopterygii</taxon>
        <taxon>Teleostei</taxon>
        <taxon>Anguilliformes</taxon>
        <taxon>Anguillidae</taxon>
        <taxon>Anguilla</taxon>
    </lineage>
</organism>